<sequence length="232" mass="25997">AEIAPIQIHSFGQTPSAAVDSRNQNETENVQIRSFGQTPSAAVDSRSQNEAKLTSSFMDQPPQHYVQQQRYQELPAPTNVFNPIQTQQAATPFLTQRRRGFVKVAQAPPINFAKLSEEMNLYGRRKEVSIDFEALSTSCQPPLNSLNADVQIDEHANSNAESAPVSSPLPSSLSVPTVRQYDPVVYEKKYAQLSTGIMRKFPKKYIEECAMNHAKILPPMQRPKYRGIYSTK</sequence>
<accession>A0AC34GBW4</accession>
<organism evidence="1 2">
    <name type="scientific">Panagrolaimus sp. ES5</name>
    <dbReference type="NCBI Taxonomy" id="591445"/>
    <lineage>
        <taxon>Eukaryota</taxon>
        <taxon>Metazoa</taxon>
        <taxon>Ecdysozoa</taxon>
        <taxon>Nematoda</taxon>
        <taxon>Chromadorea</taxon>
        <taxon>Rhabditida</taxon>
        <taxon>Tylenchina</taxon>
        <taxon>Panagrolaimomorpha</taxon>
        <taxon>Panagrolaimoidea</taxon>
        <taxon>Panagrolaimidae</taxon>
        <taxon>Panagrolaimus</taxon>
    </lineage>
</organism>
<dbReference type="Proteomes" id="UP000887579">
    <property type="component" value="Unplaced"/>
</dbReference>
<reference evidence="2" key="1">
    <citation type="submission" date="2022-11" db="UniProtKB">
        <authorList>
            <consortium name="WormBaseParasite"/>
        </authorList>
    </citation>
    <scope>IDENTIFICATION</scope>
</reference>
<name>A0AC34GBW4_9BILA</name>
<evidence type="ECO:0000313" key="2">
    <source>
        <dbReference type="WBParaSite" id="ES5_v2.g27117.t1"/>
    </source>
</evidence>
<dbReference type="WBParaSite" id="ES5_v2.g27117.t1">
    <property type="protein sequence ID" value="ES5_v2.g27117.t1"/>
    <property type="gene ID" value="ES5_v2.g27117"/>
</dbReference>
<proteinExistence type="predicted"/>
<evidence type="ECO:0000313" key="1">
    <source>
        <dbReference type="Proteomes" id="UP000887579"/>
    </source>
</evidence>
<protein>
    <submittedName>
        <fullName evidence="2">Uncharacterized protein</fullName>
    </submittedName>
</protein>